<dbReference type="AlphaFoldDB" id="A0A369JAB9"/>
<comment type="caution">
    <text evidence="2">The sequence shown here is derived from an EMBL/GenBank/DDBJ whole genome shotgun (WGS) entry which is preliminary data.</text>
</comment>
<evidence type="ECO:0000313" key="3">
    <source>
        <dbReference type="Proteomes" id="UP000076154"/>
    </source>
</evidence>
<evidence type="ECO:0000313" key="2">
    <source>
        <dbReference type="EMBL" id="RDB16683.1"/>
    </source>
</evidence>
<protein>
    <submittedName>
        <fullName evidence="2">Uncharacterized protein</fullName>
    </submittedName>
</protein>
<dbReference type="EMBL" id="LUEZ02000122">
    <property type="protein sequence ID" value="RDB16683.1"/>
    <property type="molecule type" value="Genomic_DNA"/>
</dbReference>
<accession>A0A369JAB9</accession>
<dbReference type="InParanoid" id="A0A369JAB9"/>
<gene>
    <name evidence="2" type="ORF">Hypma_002517</name>
</gene>
<dbReference type="Proteomes" id="UP000076154">
    <property type="component" value="Unassembled WGS sequence"/>
</dbReference>
<dbReference type="OrthoDB" id="2824696at2759"/>
<keyword evidence="3" id="KW-1185">Reference proteome</keyword>
<sequence length="236" mass="26722">MNVSPMQNPLPKKPAILTDPTMSYLHPPQRPRRGAVDLSSRPQMFADALRNHEAETRSKSTLPPCRALIEAVDNLYPRFSGISTAPGSPALGRFIIFQSSTDSGKGVSFTSCLANPRETVFAAREPITFLMPGDLQTIVSANPRGELRFDWKGYRHLNYRQAFSFTRPDGTLLTIGEVANQVARTFKLFYDKHHQDFQGCQDLRLGPNYTKFEHLRLLKLCLDAEHPNVWRIIFSF</sequence>
<proteinExistence type="predicted"/>
<reference evidence="2" key="1">
    <citation type="submission" date="2018-04" db="EMBL/GenBank/DDBJ databases">
        <title>Whole genome sequencing of Hypsizygus marmoreus.</title>
        <authorList>
            <person name="Choi I.-G."/>
            <person name="Min B."/>
            <person name="Kim J.-G."/>
            <person name="Kim S."/>
            <person name="Oh Y.-L."/>
            <person name="Kong W.-S."/>
            <person name="Park H."/>
            <person name="Jeong J."/>
            <person name="Song E.-S."/>
        </authorList>
    </citation>
    <scope>NUCLEOTIDE SEQUENCE [LARGE SCALE GENOMIC DNA]</scope>
    <source>
        <strain evidence="2">51987-8</strain>
    </source>
</reference>
<organism evidence="2 3">
    <name type="scientific">Hypsizygus marmoreus</name>
    <name type="common">White beech mushroom</name>
    <name type="synonym">Agaricus marmoreus</name>
    <dbReference type="NCBI Taxonomy" id="39966"/>
    <lineage>
        <taxon>Eukaryota</taxon>
        <taxon>Fungi</taxon>
        <taxon>Dikarya</taxon>
        <taxon>Basidiomycota</taxon>
        <taxon>Agaricomycotina</taxon>
        <taxon>Agaricomycetes</taxon>
        <taxon>Agaricomycetidae</taxon>
        <taxon>Agaricales</taxon>
        <taxon>Tricholomatineae</taxon>
        <taxon>Lyophyllaceae</taxon>
        <taxon>Hypsizygus</taxon>
    </lineage>
</organism>
<name>A0A369JAB9_HYPMA</name>
<feature type="region of interest" description="Disordered" evidence="1">
    <location>
        <begin position="1"/>
        <end position="39"/>
    </location>
</feature>
<evidence type="ECO:0000256" key="1">
    <source>
        <dbReference type="SAM" id="MobiDB-lite"/>
    </source>
</evidence>